<protein>
    <recommendedName>
        <fullName evidence="3">Desulfoferrodoxin</fullName>
        <ecNumber evidence="2">1.15.1.2</ecNumber>
    </recommendedName>
    <alternativeName>
        <fullName evidence="9">Superoxide reductase</fullName>
    </alternativeName>
</protein>
<dbReference type="InterPro" id="IPR004462">
    <property type="entry name" value="Desulfoferrodoxin_N"/>
</dbReference>
<comment type="function">
    <text evidence="8">Catalyzes the one-electron reduction of superoxide anion radical to hydrogen peroxide at a nonheme ferrous iron center. Plays a fundamental role in case of oxidative stress via its superoxide detoxification activity.</text>
</comment>
<evidence type="ECO:0000256" key="3">
    <source>
        <dbReference type="ARBA" id="ARBA00014839"/>
    </source>
</evidence>
<evidence type="ECO:0000256" key="2">
    <source>
        <dbReference type="ARBA" id="ARBA00012679"/>
    </source>
</evidence>
<evidence type="ECO:0000256" key="9">
    <source>
        <dbReference type="ARBA" id="ARBA00031398"/>
    </source>
</evidence>
<keyword evidence="4" id="KW-0813">Transport</keyword>
<dbReference type="EMBL" id="JACRWE010000001">
    <property type="protein sequence ID" value="MBC5995308.1"/>
    <property type="molecule type" value="Genomic_DNA"/>
</dbReference>
<evidence type="ECO:0000256" key="6">
    <source>
        <dbReference type="ARBA" id="ARBA00022982"/>
    </source>
</evidence>
<reference evidence="13 14" key="1">
    <citation type="submission" date="2020-08" db="EMBL/GenBank/DDBJ databases">
        <authorList>
            <person name="Liu C."/>
            <person name="Sun Q."/>
        </authorList>
    </citation>
    <scope>NUCLEOTIDE SEQUENCE [LARGE SCALE GENOMIC DNA]</scope>
    <source>
        <strain evidence="13 14">NSJ-18</strain>
    </source>
</reference>
<dbReference type="Gene3D" id="2.60.40.730">
    <property type="entry name" value="SOR catalytic domain"/>
    <property type="match status" value="1"/>
</dbReference>
<evidence type="ECO:0000256" key="1">
    <source>
        <dbReference type="ARBA" id="ARBA00005941"/>
    </source>
</evidence>
<dbReference type="PANTHER" id="PTHR36541:SF1">
    <property type="entry name" value="SUPEROXIDE REDUCTASE-RELATED"/>
    <property type="match status" value="1"/>
</dbReference>
<evidence type="ECO:0000256" key="8">
    <source>
        <dbReference type="ARBA" id="ARBA00024690"/>
    </source>
</evidence>
<accession>A0ABR7JK56</accession>
<dbReference type="RefSeq" id="WP_153971482.1">
    <property type="nucleotide sequence ID" value="NZ_JACRWE010000001.1"/>
</dbReference>
<feature type="domain" description="Desulfoferrodoxin N-terminal" evidence="12">
    <location>
        <begin position="4"/>
        <end position="35"/>
    </location>
</feature>
<evidence type="ECO:0000259" key="11">
    <source>
        <dbReference type="Pfam" id="PF01880"/>
    </source>
</evidence>
<comment type="caution">
    <text evidence="13">The sequence shown here is derived from an EMBL/GenBank/DDBJ whole genome shotgun (WGS) entry which is preliminary data.</text>
</comment>
<name>A0ABR7JK56_9FIRM</name>
<proteinExistence type="inferred from homology"/>
<keyword evidence="14" id="KW-1185">Reference proteome</keyword>
<dbReference type="EC" id="1.15.1.2" evidence="2"/>
<dbReference type="Gene3D" id="2.20.28.100">
    <property type="entry name" value="Desulphoferrodoxin, N-terminal domain"/>
    <property type="match status" value="1"/>
</dbReference>
<dbReference type="SUPFAM" id="SSF57802">
    <property type="entry name" value="Rubredoxin-like"/>
    <property type="match status" value="1"/>
</dbReference>
<keyword evidence="7" id="KW-0408">Iron</keyword>
<comment type="similarity">
    <text evidence="1">Belongs to the desulfoferrodoxin family.</text>
</comment>
<dbReference type="InterPro" id="IPR051233">
    <property type="entry name" value="Desulfoferrodoxin_SOR"/>
</dbReference>
<dbReference type="PANTHER" id="PTHR36541">
    <property type="entry name" value="SUPEROXIDE REDUCTASE-RELATED"/>
    <property type="match status" value="1"/>
</dbReference>
<evidence type="ECO:0000256" key="10">
    <source>
        <dbReference type="ARBA" id="ARBA00047448"/>
    </source>
</evidence>
<dbReference type="SUPFAM" id="SSF49367">
    <property type="entry name" value="Superoxide reductase-like"/>
    <property type="match status" value="1"/>
</dbReference>
<evidence type="ECO:0000259" key="12">
    <source>
        <dbReference type="Pfam" id="PF06397"/>
    </source>
</evidence>
<sequence length="128" mass="14334">MNNTKKFFICSICGNLVGMVESKGPKIVCCGKVMNELVANTTEASVEKHIPVVNINDNKVKVQVGSTLHPMTQDHHISWIYVLTKQGGQRKCLDVNSEPIIEFALTESDKILEVYSYCNLHGLWKVEL</sequence>
<dbReference type="InterPro" id="IPR038094">
    <property type="entry name" value="Desulfoferrodoxin_N_sf"/>
</dbReference>
<dbReference type="Pfam" id="PF01880">
    <property type="entry name" value="Desulfoferrodox"/>
    <property type="match status" value="1"/>
</dbReference>
<gene>
    <name evidence="13" type="ORF">H8923_00925</name>
</gene>
<comment type="catalytic activity">
    <reaction evidence="10">
        <text>reduced [rubredoxin] + superoxide + 2 H(+) = oxidized [rubredoxin] + H2O2</text>
        <dbReference type="Rhea" id="RHEA:21324"/>
        <dbReference type="Rhea" id="RHEA-COMP:10302"/>
        <dbReference type="Rhea" id="RHEA-COMP:10303"/>
        <dbReference type="ChEBI" id="CHEBI:15378"/>
        <dbReference type="ChEBI" id="CHEBI:16240"/>
        <dbReference type="ChEBI" id="CHEBI:18421"/>
        <dbReference type="ChEBI" id="CHEBI:29033"/>
        <dbReference type="ChEBI" id="CHEBI:29034"/>
        <dbReference type="EC" id="1.15.1.2"/>
    </reaction>
</comment>
<organism evidence="13 14">
    <name type="scientific">Romboutsia faecis</name>
    <dbReference type="NCBI Taxonomy" id="2764597"/>
    <lineage>
        <taxon>Bacteria</taxon>
        <taxon>Bacillati</taxon>
        <taxon>Bacillota</taxon>
        <taxon>Clostridia</taxon>
        <taxon>Peptostreptococcales</taxon>
        <taxon>Peptostreptococcaceae</taxon>
        <taxon>Romboutsia</taxon>
    </lineage>
</organism>
<dbReference type="InterPro" id="IPR036073">
    <property type="entry name" value="Desulfoferrodoxin_Fe-bd_dom_sf"/>
</dbReference>
<dbReference type="NCBIfam" id="TIGR00332">
    <property type="entry name" value="neela_ferrous"/>
    <property type="match status" value="1"/>
</dbReference>
<evidence type="ECO:0000313" key="13">
    <source>
        <dbReference type="EMBL" id="MBC5995308.1"/>
    </source>
</evidence>
<keyword evidence="6" id="KW-0249">Electron transport</keyword>
<evidence type="ECO:0000256" key="5">
    <source>
        <dbReference type="ARBA" id="ARBA00022723"/>
    </source>
</evidence>
<keyword evidence="5" id="KW-0479">Metal-binding</keyword>
<evidence type="ECO:0000256" key="7">
    <source>
        <dbReference type="ARBA" id="ARBA00023004"/>
    </source>
</evidence>
<evidence type="ECO:0000313" key="14">
    <source>
        <dbReference type="Proteomes" id="UP000609849"/>
    </source>
</evidence>
<evidence type="ECO:0000256" key="4">
    <source>
        <dbReference type="ARBA" id="ARBA00022448"/>
    </source>
</evidence>
<dbReference type="Proteomes" id="UP000609849">
    <property type="component" value="Unassembled WGS sequence"/>
</dbReference>
<dbReference type="InterPro" id="IPR002742">
    <property type="entry name" value="Desulfoferrodoxin_Fe-bd_dom"/>
</dbReference>
<dbReference type="Pfam" id="PF06397">
    <property type="entry name" value="Desulfoferrod_N"/>
    <property type="match status" value="1"/>
</dbReference>
<feature type="domain" description="Desulfoferrodoxin ferrous iron-binding" evidence="11">
    <location>
        <begin position="42"/>
        <end position="126"/>
    </location>
</feature>